<evidence type="ECO:0000256" key="3">
    <source>
        <dbReference type="ARBA" id="ARBA00022801"/>
    </source>
</evidence>
<gene>
    <name evidence="5" type="ORF">ALECFALPRED_007836</name>
</gene>
<dbReference type="Proteomes" id="UP000664203">
    <property type="component" value="Unassembled WGS sequence"/>
</dbReference>
<dbReference type="InterPro" id="IPR029033">
    <property type="entry name" value="His_PPase_superfam"/>
</dbReference>
<feature type="transmembrane region" description="Helical" evidence="4">
    <location>
        <begin position="52"/>
        <end position="74"/>
    </location>
</feature>
<evidence type="ECO:0000256" key="2">
    <source>
        <dbReference type="ARBA" id="ARBA00012632"/>
    </source>
</evidence>
<name>A0A8H3PEP2_9LECA</name>
<dbReference type="Gene3D" id="3.40.50.1240">
    <property type="entry name" value="Phosphoglycerate mutase-like"/>
    <property type="match status" value="1"/>
</dbReference>
<evidence type="ECO:0000313" key="6">
    <source>
        <dbReference type="Proteomes" id="UP000664203"/>
    </source>
</evidence>
<keyword evidence="4" id="KW-1133">Transmembrane helix</keyword>
<keyword evidence="6" id="KW-1185">Reference proteome</keyword>
<dbReference type="EC" id="3.1.3.8" evidence="2"/>
<dbReference type="GO" id="GO:0016158">
    <property type="term" value="F:inositol hexakisphosphate 3-phosphatase activity"/>
    <property type="evidence" value="ECO:0007669"/>
    <property type="project" value="UniProtKB-EC"/>
</dbReference>
<comment type="caution">
    <text evidence="5">The sequence shown here is derived from an EMBL/GenBank/DDBJ whole genome shotgun (WGS) entry which is preliminary data.</text>
</comment>
<dbReference type="AlphaFoldDB" id="A0A8H3PEP2"/>
<dbReference type="GO" id="GO:0003993">
    <property type="term" value="F:acid phosphatase activity"/>
    <property type="evidence" value="ECO:0007669"/>
    <property type="project" value="TreeGrafter"/>
</dbReference>
<dbReference type="InterPro" id="IPR033379">
    <property type="entry name" value="Acid_Pase_AS"/>
</dbReference>
<protein>
    <recommendedName>
        <fullName evidence="2">3-phytase</fullName>
        <ecNumber evidence="2">3.1.3.8</ecNumber>
    </recommendedName>
</protein>
<evidence type="ECO:0000256" key="1">
    <source>
        <dbReference type="ARBA" id="ARBA00005375"/>
    </source>
</evidence>
<evidence type="ECO:0000313" key="5">
    <source>
        <dbReference type="EMBL" id="CAF9938750.1"/>
    </source>
</evidence>
<dbReference type="InterPro" id="IPR000560">
    <property type="entry name" value="His_Pase_clade-2"/>
</dbReference>
<keyword evidence="3" id="KW-0378">Hydrolase</keyword>
<sequence length="623" mass="67762">MTNMGYSYKKLQGPDHVPLQDLSLPSAQETAREELPSVTHNIFQRNPKTTSWAFKMFIAALVVLSALSLTRAAVLEKKQAASTASSSTTTVPQYFQTTPELFTGKLTWHKLKQIPIDRQKGPTATGRAPFLAQSNPAPFGVASFVANHPLETAIPIVGNTQNASIFQQMGNLSPYFPNPSGFGVNEYPLPAGANITQLHMLHRHGSRYPTSDSGVQKFGATLTALATNKTANFTGQLAFLNSFSYGLGEEILVPIGQQELFDSGVLHYYDYGHLYNTSTKIIARTTTQDRILKSAEYFMAGFFGLSWTNNATLEVIIEGNYINPDNVTLAGYDNCNNSNTAVNEGGANASAIWEATYLKNATARFNALSGKFNWTTADAYDAQTLCPYETVAFGYSSFCDLFTYQEWLDFEYSIDLSFGGDNYFQSPTGRAVGIGYVEEFLARLNNHTLNTATAQANITLDSSTTTFPLNQTLYFDFSHDTNLAAVLTAFGFTQFAPLLPTTGPPANQQLIVSHLQPFGARIDIEIIKAPQPVAANRTTAANAYTSGPPTEYVHFLVNQRTLPLGPSFPSCGNRTDGWCELSTFLNIQAGSLAAAEYNYACNGVYPAVPYGSITNGVPQATAT</sequence>
<proteinExistence type="inferred from homology"/>
<dbReference type="CDD" id="cd07061">
    <property type="entry name" value="HP_HAP_like"/>
    <property type="match status" value="1"/>
</dbReference>
<dbReference type="EMBL" id="CAJPDR010000524">
    <property type="protein sequence ID" value="CAF9938750.1"/>
    <property type="molecule type" value="Genomic_DNA"/>
</dbReference>
<dbReference type="PANTHER" id="PTHR20963">
    <property type="entry name" value="MULTIPLE INOSITOL POLYPHOSPHATE PHOSPHATASE-RELATED"/>
    <property type="match status" value="1"/>
</dbReference>
<keyword evidence="4" id="KW-0812">Transmembrane</keyword>
<dbReference type="PROSITE" id="PS00616">
    <property type="entry name" value="HIS_ACID_PHOSPHAT_1"/>
    <property type="match status" value="1"/>
</dbReference>
<dbReference type="OrthoDB" id="6509975at2759"/>
<dbReference type="PANTHER" id="PTHR20963:SF43">
    <property type="entry name" value="PUTATIVE (AFU_ORTHOLOGUE AFUA_7G01240)-RELATED"/>
    <property type="match status" value="1"/>
</dbReference>
<organism evidence="5 6">
    <name type="scientific">Alectoria fallacina</name>
    <dbReference type="NCBI Taxonomy" id="1903189"/>
    <lineage>
        <taxon>Eukaryota</taxon>
        <taxon>Fungi</taxon>
        <taxon>Dikarya</taxon>
        <taxon>Ascomycota</taxon>
        <taxon>Pezizomycotina</taxon>
        <taxon>Lecanoromycetes</taxon>
        <taxon>OSLEUM clade</taxon>
        <taxon>Lecanoromycetidae</taxon>
        <taxon>Lecanorales</taxon>
        <taxon>Lecanorineae</taxon>
        <taxon>Parmeliaceae</taxon>
        <taxon>Alectoria</taxon>
    </lineage>
</organism>
<accession>A0A8H3PEP2</accession>
<comment type="similarity">
    <text evidence="1">Belongs to the histidine acid phosphatase family.</text>
</comment>
<dbReference type="Pfam" id="PF00328">
    <property type="entry name" value="His_Phos_2"/>
    <property type="match status" value="1"/>
</dbReference>
<dbReference type="SUPFAM" id="SSF53254">
    <property type="entry name" value="Phosphoglycerate mutase-like"/>
    <property type="match status" value="1"/>
</dbReference>
<evidence type="ECO:0000256" key="4">
    <source>
        <dbReference type="SAM" id="Phobius"/>
    </source>
</evidence>
<reference evidence="5" key="1">
    <citation type="submission" date="2021-03" db="EMBL/GenBank/DDBJ databases">
        <authorList>
            <person name="Tagirdzhanova G."/>
        </authorList>
    </citation>
    <scope>NUCLEOTIDE SEQUENCE</scope>
</reference>
<dbReference type="PROSITE" id="PS00778">
    <property type="entry name" value="HIS_ACID_PHOSPHAT_2"/>
    <property type="match status" value="1"/>
</dbReference>
<keyword evidence="4" id="KW-0472">Membrane</keyword>